<dbReference type="EMBL" id="MK327938">
    <property type="protein sequence ID" value="QBO64017.1"/>
    <property type="molecule type" value="Genomic_DNA"/>
</dbReference>
<evidence type="ECO:0000313" key="1">
    <source>
        <dbReference type="EMBL" id="QBO64017.1"/>
    </source>
</evidence>
<organismHost>
    <name type="scientific">Escherichia coli</name>
    <dbReference type="NCBI Taxonomy" id="562"/>
</organismHost>
<evidence type="ECO:0000313" key="2">
    <source>
        <dbReference type="Proteomes" id="UP000294673"/>
    </source>
</evidence>
<protein>
    <submittedName>
        <fullName evidence="1">Uncharacterized protein</fullName>
    </submittedName>
</protein>
<organism evidence="1 2">
    <name type="scientific">Escherichia phage vB_EcoM_Goslar</name>
    <dbReference type="NCBI Taxonomy" id="2502409"/>
    <lineage>
        <taxon>Viruses</taxon>
        <taxon>Duplodnaviria</taxon>
        <taxon>Heunggongvirae</taxon>
        <taxon>Uroviricota</taxon>
        <taxon>Caudoviricetes</taxon>
        <taxon>Chimalliviridae</taxon>
        <taxon>Goslarvirus</taxon>
        <taxon>Goslarvirus goslar</taxon>
    </lineage>
</organism>
<reference evidence="1 2" key="1">
    <citation type="submission" date="2018-12" db="EMBL/GenBank/DDBJ databases">
        <title>Still something new to discover - new insights into E. coli phage diversity and taxonomy.</title>
        <authorList>
            <person name="Korf I.H.E."/>
            <person name="Adriaennsens E."/>
            <person name="Dreiseikelmann B."/>
            <person name="Kropinski A."/>
            <person name="Nimtz M."/>
            <person name="Meier-Kolthoff J.P."/>
            <person name="Rohde M."/>
            <person name="van Raaij M."/>
            <person name="Wittmann J."/>
        </authorList>
    </citation>
    <scope>NUCLEOTIDE SEQUENCE [LARGE SCALE GENOMIC DNA]</scope>
</reference>
<gene>
    <name evidence="1" type="ORF">Goslar_00225</name>
</gene>
<proteinExistence type="predicted"/>
<sequence>MALVRNGAAVLADWDIQEDKSVVTRGGCSILTPVRYEGLGLSIIGSENRVCACCPIILPDGQYGVSHALTQLHIDPSDIREITMDGQPFYEFVFLPGDTVLVSTDVVMRNSFPWLMYNEIYTLGKVPWWYTEKEKYQLLYTSAKLAGVKLNADSSIYSVLASITTRDPNDRRRAWRLLSDEERSTLKAIDIGLRNIIDSGTNTITNLMGGYVNNAIDSSLVYPADTISETEAILRG</sequence>
<dbReference type="Proteomes" id="UP000294673">
    <property type="component" value="Segment"/>
</dbReference>
<keyword evidence="2" id="KW-1185">Reference proteome</keyword>
<accession>A0A482GGB6</accession>
<name>A0A482GGB6_BPGOS</name>